<dbReference type="GeneID" id="14922945"/>
<evidence type="ECO:0000313" key="3">
    <source>
        <dbReference type="EMBL" id="ELR22025.1"/>
    </source>
</evidence>
<dbReference type="VEuPathDB" id="AmoebaDB:ACA1_157570"/>
<dbReference type="InterPro" id="IPR043502">
    <property type="entry name" value="DNA/RNA_pol_sf"/>
</dbReference>
<keyword evidence="4" id="KW-1185">Reference proteome</keyword>
<proteinExistence type="predicted"/>
<feature type="transmembrane region" description="Helical" evidence="1">
    <location>
        <begin position="157"/>
        <end position="186"/>
    </location>
</feature>
<dbReference type="KEGG" id="acan:ACA1_157570"/>
<dbReference type="Proteomes" id="UP000011083">
    <property type="component" value="Unassembled WGS sequence"/>
</dbReference>
<dbReference type="SUPFAM" id="SSF56672">
    <property type="entry name" value="DNA/RNA polymerases"/>
    <property type="match status" value="1"/>
</dbReference>
<feature type="domain" description="Reverse transcriptase Ty1/copia-type" evidence="2">
    <location>
        <begin position="1"/>
        <end position="75"/>
    </location>
</feature>
<keyword evidence="1" id="KW-0472">Membrane</keyword>
<evidence type="ECO:0000259" key="2">
    <source>
        <dbReference type="Pfam" id="PF07727"/>
    </source>
</evidence>
<evidence type="ECO:0000313" key="4">
    <source>
        <dbReference type="Proteomes" id="UP000011083"/>
    </source>
</evidence>
<protein>
    <submittedName>
        <fullName evidence="3">RNA-dependent DNA polymerase, putative</fullName>
    </submittedName>
</protein>
<dbReference type="STRING" id="1257118.L8HA10"/>
<sequence>MDINNTFLQADLHEEVYVTQPEGFINPDKPHHIFCLKRALYGLKQAPLTWNHTLDSFLIKISFTTATTNLCLYTLHNHSAVSNSKDIIYKPDLHCIFVQSTIIIKPLVILSVYVDDLLIVSLPNDVDTVKDLLRNHFHIKDFGLVSMILSMDISYDITMWFGALLYITLVMCPDVLHAVVYLSWFVCMFNNTHFKAAWHVL</sequence>
<keyword evidence="1" id="KW-1133">Transmembrane helix</keyword>
<dbReference type="RefSeq" id="XP_004348483.1">
    <property type="nucleotide sequence ID" value="XM_004348433.1"/>
</dbReference>
<dbReference type="Pfam" id="PF07727">
    <property type="entry name" value="RVT_2"/>
    <property type="match status" value="1"/>
</dbReference>
<dbReference type="EMBL" id="KB007890">
    <property type="protein sequence ID" value="ELR22025.1"/>
    <property type="molecule type" value="Genomic_DNA"/>
</dbReference>
<reference evidence="3 4" key="1">
    <citation type="journal article" date="2013" name="Genome Biol.">
        <title>Genome of Acanthamoeba castellanii highlights extensive lateral gene transfer and early evolution of tyrosine kinase signaling.</title>
        <authorList>
            <person name="Clarke M."/>
            <person name="Lohan A.J."/>
            <person name="Liu B."/>
            <person name="Lagkouvardos I."/>
            <person name="Roy S."/>
            <person name="Zafar N."/>
            <person name="Bertelli C."/>
            <person name="Schilde C."/>
            <person name="Kianianmomeni A."/>
            <person name="Burglin T.R."/>
            <person name="Frech C."/>
            <person name="Turcotte B."/>
            <person name="Kopec K.O."/>
            <person name="Synnott J.M."/>
            <person name="Choo C."/>
            <person name="Paponov I."/>
            <person name="Finkler A."/>
            <person name="Soon Heng Tan C."/>
            <person name="Hutchins A.P."/>
            <person name="Weinmeier T."/>
            <person name="Rattei T."/>
            <person name="Chu J.S."/>
            <person name="Gimenez G."/>
            <person name="Irimia M."/>
            <person name="Rigden D.J."/>
            <person name="Fitzpatrick D.A."/>
            <person name="Lorenzo-Morales J."/>
            <person name="Bateman A."/>
            <person name="Chiu C.H."/>
            <person name="Tang P."/>
            <person name="Hegemann P."/>
            <person name="Fromm H."/>
            <person name="Raoult D."/>
            <person name="Greub G."/>
            <person name="Miranda-Saavedra D."/>
            <person name="Chen N."/>
            <person name="Nash P."/>
            <person name="Ginger M.L."/>
            <person name="Horn M."/>
            <person name="Schaap P."/>
            <person name="Caler L."/>
            <person name="Loftus B."/>
        </authorList>
    </citation>
    <scope>NUCLEOTIDE SEQUENCE [LARGE SCALE GENOMIC DNA]</scope>
    <source>
        <strain evidence="3 4">Neff</strain>
    </source>
</reference>
<evidence type="ECO:0000256" key="1">
    <source>
        <dbReference type="SAM" id="Phobius"/>
    </source>
</evidence>
<dbReference type="AlphaFoldDB" id="L8HA10"/>
<accession>L8HA10</accession>
<organism evidence="3 4">
    <name type="scientific">Acanthamoeba castellanii (strain ATCC 30010 / Neff)</name>
    <dbReference type="NCBI Taxonomy" id="1257118"/>
    <lineage>
        <taxon>Eukaryota</taxon>
        <taxon>Amoebozoa</taxon>
        <taxon>Discosea</taxon>
        <taxon>Longamoebia</taxon>
        <taxon>Centramoebida</taxon>
        <taxon>Acanthamoebidae</taxon>
        <taxon>Acanthamoeba</taxon>
    </lineage>
</organism>
<dbReference type="OrthoDB" id="430476at2759"/>
<dbReference type="InterPro" id="IPR013103">
    <property type="entry name" value="RVT_2"/>
</dbReference>
<name>L8HA10_ACACF</name>
<keyword evidence="1" id="KW-0812">Transmembrane</keyword>
<gene>
    <name evidence="3" type="ORF">ACA1_157570</name>
</gene>